<evidence type="ECO:0000313" key="4">
    <source>
        <dbReference type="EMBL" id="RJP68200.1"/>
    </source>
</evidence>
<dbReference type="GO" id="GO:0016829">
    <property type="term" value="F:lyase activity"/>
    <property type="evidence" value="ECO:0007669"/>
    <property type="project" value="UniProtKB-KW"/>
</dbReference>
<dbReference type="GO" id="GO:0016853">
    <property type="term" value="F:isomerase activity"/>
    <property type="evidence" value="ECO:0007669"/>
    <property type="project" value="UniProtKB-KW"/>
</dbReference>
<sequence>MTIPRSFETLMWKQEGPRLTLTLNRPERLNAFSPAMFRDLGQAVETASKKADVRVVIFTGAGRAFCSGADLTNVSEYRSGAEGDELAHGIRQAQSVFDTVEALPQPTIAAINGHAVGAGLQLALACDFRVAARGAKLGLSDVKIGIVPALGATLRLPPLIGIAKTKELILTGDLISAEEAYRIGLVNLVVEQPSLDGTVGELAEKLSSHAPLAMAAAKELLDSRAPLDEVAAVQSRLIKSADALEGISAFFEKRKPHFTGS</sequence>
<dbReference type="AlphaFoldDB" id="A0A419EV50"/>
<dbReference type="FunFam" id="3.90.226.10:FF:000009">
    <property type="entry name" value="Carnitinyl-CoA dehydratase"/>
    <property type="match status" value="1"/>
</dbReference>
<dbReference type="PANTHER" id="PTHR11941">
    <property type="entry name" value="ENOYL-COA HYDRATASE-RELATED"/>
    <property type="match status" value="1"/>
</dbReference>
<comment type="caution">
    <text evidence="4">The sequence shown here is derived from an EMBL/GenBank/DDBJ whole genome shotgun (WGS) entry which is preliminary data.</text>
</comment>
<dbReference type="PROSITE" id="PS00166">
    <property type="entry name" value="ENOYL_COA_HYDRATASE"/>
    <property type="match status" value="1"/>
</dbReference>
<dbReference type="GO" id="GO:0006635">
    <property type="term" value="P:fatty acid beta-oxidation"/>
    <property type="evidence" value="ECO:0007669"/>
    <property type="project" value="TreeGrafter"/>
</dbReference>
<evidence type="ECO:0000256" key="2">
    <source>
        <dbReference type="ARBA" id="ARBA00023239"/>
    </source>
</evidence>
<keyword evidence="2" id="KW-0456">Lyase</keyword>
<evidence type="ECO:0000256" key="1">
    <source>
        <dbReference type="ARBA" id="ARBA00005254"/>
    </source>
</evidence>
<accession>A0A419EV50</accession>
<gene>
    <name evidence="4" type="ORF">C4532_13045</name>
</gene>
<dbReference type="InterPro" id="IPR029045">
    <property type="entry name" value="ClpP/crotonase-like_dom_sf"/>
</dbReference>
<dbReference type="EMBL" id="QZKI01000093">
    <property type="protein sequence ID" value="RJP68200.1"/>
    <property type="molecule type" value="Genomic_DNA"/>
</dbReference>
<reference evidence="4 5" key="1">
    <citation type="journal article" date="2017" name="ISME J.">
        <title>Energy and carbon metabolisms in a deep terrestrial subsurface fluid microbial community.</title>
        <authorList>
            <person name="Momper L."/>
            <person name="Jungbluth S.P."/>
            <person name="Lee M.D."/>
            <person name="Amend J.P."/>
        </authorList>
    </citation>
    <scope>NUCLEOTIDE SEQUENCE [LARGE SCALE GENOMIC DNA]</scope>
    <source>
        <strain evidence="4">SURF_17</strain>
    </source>
</reference>
<keyword evidence="4" id="KW-0413">Isomerase</keyword>
<organism evidence="4 5">
    <name type="scientific">Candidatus Abyssobacteria bacterium SURF_17</name>
    <dbReference type="NCBI Taxonomy" id="2093361"/>
    <lineage>
        <taxon>Bacteria</taxon>
        <taxon>Pseudomonadati</taxon>
        <taxon>Candidatus Hydrogenedentota</taxon>
        <taxon>Candidatus Abyssobacteria</taxon>
    </lineage>
</organism>
<proteinExistence type="inferred from homology"/>
<name>A0A419EV50_9BACT</name>
<dbReference type="SUPFAM" id="SSF52096">
    <property type="entry name" value="ClpP/crotonase"/>
    <property type="match status" value="1"/>
</dbReference>
<dbReference type="CDD" id="cd06558">
    <property type="entry name" value="crotonase-like"/>
    <property type="match status" value="1"/>
</dbReference>
<dbReference type="Proteomes" id="UP000285961">
    <property type="component" value="Unassembled WGS sequence"/>
</dbReference>
<dbReference type="Gene3D" id="3.90.226.10">
    <property type="entry name" value="2-enoyl-CoA Hydratase, Chain A, domain 1"/>
    <property type="match status" value="1"/>
</dbReference>
<evidence type="ECO:0000313" key="5">
    <source>
        <dbReference type="Proteomes" id="UP000285961"/>
    </source>
</evidence>
<dbReference type="Pfam" id="PF00378">
    <property type="entry name" value="ECH_1"/>
    <property type="match status" value="1"/>
</dbReference>
<comment type="similarity">
    <text evidence="1 3">Belongs to the enoyl-CoA hydratase/isomerase family.</text>
</comment>
<dbReference type="PANTHER" id="PTHR11941:SF54">
    <property type="entry name" value="ENOYL-COA HYDRATASE, MITOCHONDRIAL"/>
    <property type="match status" value="1"/>
</dbReference>
<protein>
    <submittedName>
        <fullName evidence="4">Enoyl-CoA hydratase/isomerase family protein</fullName>
    </submittedName>
</protein>
<dbReference type="InterPro" id="IPR018376">
    <property type="entry name" value="Enoyl-CoA_hyd/isom_CS"/>
</dbReference>
<dbReference type="InterPro" id="IPR001753">
    <property type="entry name" value="Enoyl-CoA_hydra/iso"/>
</dbReference>
<evidence type="ECO:0000256" key="3">
    <source>
        <dbReference type="RuleBase" id="RU003707"/>
    </source>
</evidence>